<feature type="domain" description="MmeI-like target recognition" evidence="8">
    <location>
        <begin position="642"/>
        <end position="759"/>
    </location>
</feature>
<dbReference type="InterPro" id="IPR046817">
    <property type="entry name" value="MmeI_N"/>
</dbReference>
<dbReference type="Pfam" id="PF20466">
    <property type="entry name" value="MmeI_TRD"/>
    <property type="match status" value="1"/>
</dbReference>
<evidence type="ECO:0000313" key="11">
    <source>
        <dbReference type="Proteomes" id="UP001321486"/>
    </source>
</evidence>
<reference evidence="11" key="1">
    <citation type="journal article" date="2019" name="Int. J. Syst. Evol. Microbiol.">
        <title>The Global Catalogue of Microorganisms (GCM) 10K type strain sequencing project: providing services to taxonomists for standard genome sequencing and annotation.</title>
        <authorList>
            <consortium name="The Broad Institute Genomics Platform"/>
            <consortium name="The Broad Institute Genome Sequencing Center for Infectious Disease"/>
            <person name="Wu L."/>
            <person name="Ma J."/>
        </authorList>
    </citation>
    <scope>NUCLEOTIDE SEQUENCE [LARGE SCALE GENOMIC DNA]</scope>
    <source>
        <strain evidence="11">NBRC 108728</strain>
    </source>
</reference>
<keyword evidence="3" id="KW-0808">Transferase</keyword>
<dbReference type="InterPro" id="IPR029063">
    <property type="entry name" value="SAM-dependent_MTases_sf"/>
</dbReference>
<dbReference type="InterPro" id="IPR050953">
    <property type="entry name" value="N4_N6_ade-DNA_methylase"/>
</dbReference>
<evidence type="ECO:0000259" key="7">
    <source>
        <dbReference type="Pfam" id="PF20465"/>
    </source>
</evidence>
<keyword evidence="10" id="KW-0614">Plasmid</keyword>
<evidence type="ECO:0000259" key="8">
    <source>
        <dbReference type="Pfam" id="PF20466"/>
    </source>
</evidence>
<feature type="domain" description="MmeI-like helicase spacer" evidence="7">
    <location>
        <begin position="203"/>
        <end position="281"/>
    </location>
</feature>
<evidence type="ECO:0000256" key="5">
    <source>
        <dbReference type="SAM" id="MobiDB-lite"/>
    </source>
</evidence>
<feature type="compositionally biased region" description="Low complexity" evidence="5">
    <location>
        <begin position="752"/>
        <end position="796"/>
    </location>
</feature>
<feature type="compositionally biased region" description="Basic and acidic residues" evidence="5">
    <location>
        <begin position="741"/>
        <end position="750"/>
    </location>
</feature>
<feature type="compositionally biased region" description="Low complexity" evidence="5">
    <location>
        <begin position="851"/>
        <end position="861"/>
    </location>
</feature>
<dbReference type="PANTHER" id="PTHR33841:SF1">
    <property type="entry name" value="DNA METHYLTRANSFERASE A"/>
    <property type="match status" value="1"/>
</dbReference>
<feature type="compositionally biased region" description="Low complexity" evidence="5">
    <location>
        <begin position="894"/>
        <end position="921"/>
    </location>
</feature>
<evidence type="ECO:0000259" key="9">
    <source>
        <dbReference type="Pfam" id="PF20473"/>
    </source>
</evidence>
<protein>
    <recommendedName>
        <fullName evidence="1">site-specific DNA-methyltransferase (adenine-specific)</fullName>
        <ecNumber evidence="1">2.1.1.72</ecNumber>
    </recommendedName>
</protein>
<proteinExistence type="predicted"/>
<dbReference type="Gene3D" id="3.40.50.150">
    <property type="entry name" value="Vaccinia Virus protein VP39"/>
    <property type="match status" value="1"/>
</dbReference>
<evidence type="ECO:0000256" key="3">
    <source>
        <dbReference type="ARBA" id="ARBA00022679"/>
    </source>
</evidence>
<dbReference type="PANTHER" id="PTHR33841">
    <property type="entry name" value="DNA METHYLTRANSFERASE YEEA-RELATED"/>
    <property type="match status" value="1"/>
</dbReference>
<dbReference type="GO" id="GO:0032259">
    <property type="term" value="P:methylation"/>
    <property type="evidence" value="ECO:0007669"/>
    <property type="project" value="UniProtKB-KW"/>
</dbReference>
<dbReference type="GO" id="GO:0008168">
    <property type="term" value="F:methyltransferase activity"/>
    <property type="evidence" value="ECO:0007669"/>
    <property type="project" value="UniProtKB-KW"/>
</dbReference>
<dbReference type="Pfam" id="PF20465">
    <property type="entry name" value="MmeI_hel"/>
    <property type="match status" value="1"/>
</dbReference>
<dbReference type="Pfam" id="PF20473">
    <property type="entry name" value="MmeI_Mtase"/>
    <property type="match status" value="1"/>
</dbReference>
<feature type="compositionally biased region" description="Low complexity" evidence="5">
    <location>
        <begin position="820"/>
        <end position="835"/>
    </location>
</feature>
<keyword evidence="11" id="KW-1185">Reference proteome</keyword>
<sequence length="921" mass="101478">MPSKTSTKPKVLSSTEMTKRAQAFTARWKGDLGEEQRSSQTFWNQLFEVFGVDRYSTAVFERRARRASTGQDGRIDVFMPGVMIAEQKSLGRDLGKADSQAEDYLAGGDILPAEMPRFVVSSDFHDIQITDLLSPADPPFRFPVSKLPRHISRFAFLSGYAAPKRQLDDQHEVTVKAARAMGALYEALLGDIDANGDDHDAEQAAIFMTRLLFLLFGDDADGLWENGAFETFISEMTSEDGSDTGAQIAHLFQVLNTPKEKRSPRLDTRLAKLPYVNGGIFQANVDIPTFDSDMRKALLRACDEDWSKVSPAIFGSLFQGMSSRAQRRAHGEHYTTEVNILKTLRPLFLDELEHRLQEAWNSDAALTRLHESFADMRYLDPACGSGNFLIVAYREMRDIELRLLVRLRELRGESQMYAIDATWGLNVTPDQFGGIEINWWPSKIAETAMFLVDHQANQRMAETLGAAPERLPIKVAAKIVHDNALRADWNDVFPATNTTLVFGNPPFLGDNREKDQLADLQAAWGQKSLSRLDFVTGWHAKSIDYLKDARDARFAFVTTNSITQGDQVRLLFPSILNAGWKIAFAHRTFTWTSEATGAAAVHCVIVGFARDPKPVRLFDYSESRGLPEEVDVTRLNPYLVDAPDIFVEKLSKPLSPVLGGAVRGSMATDGGHLMVRAEDYAEVAADPIASKYLRRFYGADELINGTERWVLWFADADPSELVTSPLIRKRLEAVRDMRLASKAETTRPHADTPTSSCSPSSPRRRTSASLATSASRVGTSPSATSAPMSSRATPTSLRSIPMASCSPPSLPPCSRRGRRPSGAASSRTSASPAPSHGTRSPSRTSATLTGSASSRLARASSPPDGSNQARVSPTSTSRSGWLASCWMPTERSTRPWTRSSASPSRPPSRSGRRACSSATRR</sequence>
<gene>
    <name evidence="10" type="ORF">GCM10025867_49710</name>
</gene>
<organism evidence="10 11">
    <name type="scientific">Frondihabitans sucicola</name>
    <dbReference type="NCBI Taxonomy" id="1268041"/>
    <lineage>
        <taxon>Bacteria</taxon>
        <taxon>Bacillati</taxon>
        <taxon>Actinomycetota</taxon>
        <taxon>Actinomycetes</taxon>
        <taxon>Micrococcales</taxon>
        <taxon>Microbacteriaceae</taxon>
        <taxon>Frondihabitans</taxon>
    </lineage>
</organism>
<dbReference type="Pfam" id="PF20464">
    <property type="entry name" value="MmeI_N"/>
    <property type="match status" value="1"/>
</dbReference>
<dbReference type="SUPFAM" id="SSF53335">
    <property type="entry name" value="S-adenosyl-L-methionine-dependent methyltransferases"/>
    <property type="match status" value="1"/>
</dbReference>
<feature type="compositionally biased region" description="Polar residues" evidence="5">
    <location>
        <begin position="837"/>
        <end position="850"/>
    </location>
</feature>
<dbReference type="Proteomes" id="UP001321486">
    <property type="component" value="Plasmid pNBRC108728a"/>
</dbReference>
<dbReference type="EC" id="2.1.1.72" evidence="1"/>
<dbReference type="InterPro" id="IPR046819">
    <property type="entry name" value="MmeI_hel"/>
</dbReference>
<evidence type="ECO:0000256" key="2">
    <source>
        <dbReference type="ARBA" id="ARBA00022603"/>
    </source>
</evidence>
<dbReference type="EMBL" id="AP027733">
    <property type="protein sequence ID" value="BDZ52730.1"/>
    <property type="molecule type" value="Genomic_DNA"/>
</dbReference>
<keyword evidence="2 10" id="KW-0489">Methyltransferase</keyword>
<accession>A0ABN6Y9V3</accession>
<geneLocation type="plasmid" evidence="10 11">
    <name>pNBRC108728a</name>
</geneLocation>
<dbReference type="InterPro" id="IPR046820">
    <property type="entry name" value="MmeI_TRD"/>
</dbReference>
<feature type="domain" description="MmeI-like N-terminal" evidence="6">
    <location>
        <begin position="20"/>
        <end position="189"/>
    </location>
</feature>
<evidence type="ECO:0000256" key="1">
    <source>
        <dbReference type="ARBA" id="ARBA00011900"/>
    </source>
</evidence>
<evidence type="ECO:0000259" key="6">
    <source>
        <dbReference type="Pfam" id="PF20464"/>
    </source>
</evidence>
<dbReference type="InterPro" id="IPR046816">
    <property type="entry name" value="MmeI_Mtase"/>
</dbReference>
<feature type="region of interest" description="Disordered" evidence="5">
    <location>
        <begin position="741"/>
        <end position="921"/>
    </location>
</feature>
<name>A0ABN6Y9V3_9MICO</name>
<evidence type="ECO:0000313" key="10">
    <source>
        <dbReference type="EMBL" id="BDZ52730.1"/>
    </source>
</evidence>
<feature type="compositionally biased region" description="Polar residues" evidence="5">
    <location>
        <begin position="863"/>
        <end position="879"/>
    </location>
</feature>
<comment type="catalytic activity">
    <reaction evidence="4">
        <text>a 2'-deoxyadenosine in DNA + S-adenosyl-L-methionine = an N(6)-methyl-2'-deoxyadenosine in DNA + S-adenosyl-L-homocysteine + H(+)</text>
        <dbReference type="Rhea" id="RHEA:15197"/>
        <dbReference type="Rhea" id="RHEA-COMP:12418"/>
        <dbReference type="Rhea" id="RHEA-COMP:12419"/>
        <dbReference type="ChEBI" id="CHEBI:15378"/>
        <dbReference type="ChEBI" id="CHEBI:57856"/>
        <dbReference type="ChEBI" id="CHEBI:59789"/>
        <dbReference type="ChEBI" id="CHEBI:90615"/>
        <dbReference type="ChEBI" id="CHEBI:90616"/>
        <dbReference type="EC" id="2.1.1.72"/>
    </reaction>
</comment>
<feature type="domain" description="MmeI-like DNA-methyltransferase" evidence="9">
    <location>
        <begin position="357"/>
        <end position="618"/>
    </location>
</feature>
<evidence type="ECO:0000256" key="4">
    <source>
        <dbReference type="ARBA" id="ARBA00047942"/>
    </source>
</evidence>